<evidence type="ECO:0000313" key="7">
    <source>
        <dbReference type="Proteomes" id="UP000003947"/>
    </source>
</evidence>
<feature type="transmembrane region" description="Helical" evidence="5">
    <location>
        <begin position="76"/>
        <end position="96"/>
    </location>
</feature>
<dbReference type="Pfam" id="PF10755">
    <property type="entry name" value="DUF2585"/>
    <property type="match status" value="1"/>
</dbReference>
<proteinExistence type="predicted"/>
<dbReference type="AlphaFoldDB" id="I4YRB5"/>
<keyword evidence="1" id="KW-1003">Cell membrane</keyword>
<evidence type="ECO:0000313" key="6">
    <source>
        <dbReference type="EMBL" id="EIM26507.1"/>
    </source>
</evidence>
<evidence type="ECO:0000256" key="3">
    <source>
        <dbReference type="ARBA" id="ARBA00022989"/>
    </source>
</evidence>
<evidence type="ECO:0000256" key="1">
    <source>
        <dbReference type="ARBA" id="ARBA00022475"/>
    </source>
</evidence>
<evidence type="ECO:0000256" key="2">
    <source>
        <dbReference type="ARBA" id="ARBA00022692"/>
    </source>
</evidence>
<keyword evidence="7" id="KW-1185">Reference proteome</keyword>
<dbReference type="InterPro" id="IPR019691">
    <property type="entry name" value="DUF2585"/>
</dbReference>
<keyword evidence="4 5" id="KW-0472">Membrane</keyword>
<reference evidence="6 7" key="1">
    <citation type="submission" date="2012-02" db="EMBL/GenBank/DDBJ databases">
        <title>Improved High-Quality Draft sequence of Microvirga sp. WSM3557.</title>
        <authorList>
            <consortium name="US DOE Joint Genome Institute"/>
            <person name="Lucas S."/>
            <person name="Han J."/>
            <person name="Lapidus A."/>
            <person name="Cheng J.-F."/>
            <person name="Goodwin L."/>
            <person name="Pitluck S."/>
            <person name="Peters L."/>
            <person name="Zhang X."/>
            <person name="Detter J.C."/>
            <person name="Han C."/>
            <person name="Tapia R."/>
            <person name="Land M."/>
            <person name="Hauser L."/>
            <person name="Kyrpides N."/>
            <person name="Ivanova N."/>
            <person name="Pagani I."/>
            <person name="Brau L."/>
            <person name="Yates R."/>
            <person name="O'Hara G."/>
            <person name="Rui T."/>
            <person name="Howieson J."/>
            <person name="Reeve W."/>
            <person name="Woyke T."/>
        </authorList>
    </citation>
    <scope>NUCLEOTIDE SEQUENCE [LARGE SCALE GENOMIC DNA]</scope>
    <source>
        <strain evidence="6 7">WSM3557</strain>
    </source>
</reference>
<gene>
    <name evidence="6" type="ORF">MicloDRAFT_00030560</name>
</gene>
<dbReference type="HOGENOM" id="CLU_2317121_0_0_5"/>
<sequence length="99" mass="11046">MARLVVLGPECAWEVAQNTDTVIDRYRATNIALEYYGNSVINSVMDIGSMVAGFRVARPCPAWLTVMRALLMELIVRYWIGGNLILNIIMLIYPGVAIN</sequence>
<dbReference type="STRING" id="864069.MicloDRAFT_00030560"/>
<dbReference type="GO" id="GO:0005886">
    <property type="term" value="C:plasma membrane"/>
    <property type="evidence" value="ECO:0007669"/>
    <property type="project" value="InterPro"/>
</dbReference>
<evidence type="ECO:0000256" key="5">
    <source>
        <dbReference type="SAM" id="Phobius"/>
    </source>
</evidence>
<evidence type="ECO:0000256" key="4">
    <source>
        <dbReference type="ARBA" id="ARBA00023136"/>
    </source>
</evidence>
<dbReference type="EMBL" id="JH660645">
    <property type="protein sequence ID" value="EIM26507.1"/>
    <property type="molecule type" value="Genomic_DNA"/>
</dbReference>
<name>I4YRB5_9HYPH</name>
<dbReference type="PATRIC" id="fig|864069.3.peg.3316"/>
<organism evidence="6 7">
    <name type="scientific">Microvirga lotononidis</name>
    <dbReference type="NCBI Taxonomy" id="864069"/>
    <lineage>
        <taxon>Bacteria</taxon>
        <taxon>Pseudomonadati</taxon>
        <taxon>Pseudomonadota</taxon>
        <taxon>Alphaproteobacteria</taxon>
        <taxon>Hyphomicrobiales</taxon>
        <taxon>Methylobacteriaceae</taxon>
        <taxon>Microvirga</taxon>
    </lineage>
</organism>
<protein>
    <submittedName>
        <fullName evidence="6">Uncharacterized protein</fullName>
    </submittedName>
</protein>
<dbReference type="Proteomes" id="UP000003947">
    <property type="component" value="Unassembled WGS sequence"/>
</dbReference>
<accession>I4YRB5</accession>
<keyword evidence="2 5" id="KW-0812">Transmembrane</keyword>
<keyword evidence="3 5" id="KW-1133">Transmembrane helix</keyword>